<dbReference type="Gene3D" id="3.60.110.10">
    <property type="entry name" value="Carbon-nitrogen hydrolase"/>
    <property type="match status" value="1"/>
</dbReference>
<dbReference type="Gene3D" id="3.30.40.10">
    <property type="entry name" value="Zinc/RING finger domain, C3HC4 (zinc finger)"/>
    <property type="match status" value="1"/>
</dbReference>
<feature type="non-terminal residue" evidence="14">
    <location>
        <position position="368"/>
    </location>
</feature>
<dbReference type="PANTHER" id="PTHR23088">
    <property type="entry name" value="NITRILASE-RELATED"/>
    <property type="match status" value="1"/>
</dbReference>
<evidence type="ECO:0000256" key="8">
    <source>
        <dbReference type="ARBA" id="ARBA00041576"/>
    </source>
</evidence>
<evidence type="ECO:0000256" key="10">
    <source>
        <dbReference type="PROSITE-ProRule" id="PRU00175"/>
    </source>
</evidence>
<dbReference type="InterPro" id="IPR003010">
    <property type="entry name" value="C-N_Hydrolase"/>
</dbReference>
<dbReference type="Pfam" id="PF13639">
    <property type="entry name" value="zf-RING_2"/>
    <property type="match status" value="1"/>
</dbReference>
<accession>A0A6L2Q832</accession>
<evidence type="ECO:0000256" key="5">
    <source>
        <dbReference type="ARBA" id="ARBA00022833"/>
    </source>
</evidence>
<dbReference type="CDD" id="cd07572">
    <property type="entry name" value="nit"/>
    <property type="match status" value="1"/>
</dbReference>
<evidence type="ECO:0000313" key="15">
    <source>
        <dbReference type="Proteomes" id="UP000502823"/>
    </source>
</evidence>
<evidence type="ECO:0000256" key="9">
    <source>
        <dbReference type="ARBA" id="ARBA00048745"/>
    </source>
</evidence>
<dbReference type="InterPro" id="IPR045254">
    <property type="entry name" value="Nit1/2_C-N_Hydrolase"/>
</dbReference>
<dbReference type="OrthoDB" id="10250282at2759"/>
<dbReference type="InParanoid" id="A0A6L2Q832"/>
<dbReference type="SUPFAM" id="SSF57850">
    <property type="entry name" value="RING/U-box"/>
    <property type="match status" value="1"/>
</dbReference>
<evidence type="ECO:0000256" key="2">
    <source>
        <dbReference type="ARBA" id="ARBA00022723"/>
    </source>
</evidence>
<name>A0A6L2Q832_COPFO</name>
<dbReference type="GO" id="GO:0006528">
    <property type="term" value="P:asparagine metabolic process"/>
    <property type="evidence" value="ECO:0007669"/>
    <property type="project" value="TreeGrafter"/>
</dbReference>
<evidence type="ECO:0000256" key="11">
    <source>
        <dbReference type="SAM" id="MobiDB-lite"/>
    </source>
</evidence>
<keyword evidence="4" id="KW-0378">Hydrolase</keyword>
<evidence type="ECO:0000313" key="14">
    <source>
        <dbReference type="EMBL" id="GFG37947.1"/>
    </source>
</evidence>
<dbReference type="GO" id="GO:0006107">
    <property type="term" value="P:oxaloacetate metabolic process"/>
    <property type="evidence" value="ECO:0007669"/>
    <property type="project" value="TreeGrafter"/>
</dbReference>
<dbReference type="SUPFAM" id="SSF56317">
    <property type="entry name" value="Carbon-nitrogen hydrolase"/>
    <property type="match status" value="1"/>
</dbReference>
<dbReference type="GO" id="GO:0005739">
    <property type="term" value="C:mitochondrion"/>
    <property type="evidence" value="ECO:0007669"/>
    <property type="project" value="TreeGrafter"/>
</dbReference>
<evidence type="ECO:0000259" key="13">
    <source>
        <dbReference type="PROSITE" id="PS50263"/>
    </source>
</evidence>
<dbReference type="Pfam" id="PF00795">
    <property type="entry name" value="CN_hydrolase"/>
    <property type="match status" value="1"/>
</dbReference>
<comment type="caution">
    <text evidence="14">The sequence shown here is derived from an EMBL/GenBank/DDBJ whole genome shotgun (WGS) entry which is preliminary data.</text>
</comment>
<dbReference type="PANTHER" id="PTHR23088:SF30">
    <property type="entry name" value="OMEGA-AMIDASE NIT2"/>
    <property type="match status" value="1"/>
</dbReference>
<dbReference type="InterPro" id="IPR036526">
    <property type="entry name" value="C-N_Hydrolase_sf"/>
</dbReference>
<comment type="similarity">
    <text evidence="1">Belongs to the carbon-nitrogen hydrolase superfamily. NIT1/NIT2 family.</text>
</comment>
<feature type="domain" description="CN hydrolase" evidence="13">
    <location>
        <begin position="130"/>
        <end position="368"/>
    </location>
</feature>
<dbReference type="EC" id="3.5.1.3" evidence="7"/>
<dbReference type="GO" id="GO:0006541">
    <property type="term" value="P:glutamine metabolic process"/>
    <property type="evidence" value="ECO:0007669"/>
    <property type="project" value="TreeGrafter"/>
</dbReference>
<dbReference type="CDD" id="cd16468">
    <property type="entry name" value="RING-H2_RNF11"/>
    <property type="match status" value="1"/>
</dbReference>
<feature type="domain" description="RING-type" evidence="12">
    <location>
        <begin position="89"/>
        <end position="127"/>
    </location>
</feature>
<dbReference type="PROSITE" id="PS50089">
    <property type="entry name" value="ZF_RING_2"/>
    <property type="match status" value="1"/>
</dbReference>
<keyword evidence="5" id="KW-0862">Zinc</keyword>
<feature type="region of interest" description="Disordered" evidence="11">
    <location>
        <begin position="1"/>
        <end position="38"/>
    </location>
</feature>
<dbReference type="FunFam" id="3.60.110.10:FF:000002">
    <property type="entry name" value="Nitrilase family member 2"/>
    <property type="match status" value="1"/>
</dbReference>
<proteinExistence type="inferred from homology"/>
<dbReference type="GO" id="GO:0050152">
    <property type="term" value="F:omega-amidase activity"/>
    <property type="evidence" value="ECO:0007669"/>
    <property type="project" value="UniProtKB-EC"/>
</dbReference>
<dbReference type="AlphaFoldDB" id="A0A6L2Q832"/>
<dbReference type="PROSITE" id="PS50263">
    <property type="entry name" value="CN_HYDROLASE"/>
    <property type="match status" value="1"/>
</dbReference>
<dbReference type="InterPro" id="IPR042981">
    <property type="entry name" value="RNF11_RING-H2"/>
</dbReference>
<evidence type="ECO:0000256" key="4">
    <source>
        <dbReference type="ARBA" id="ARBA00022801"/>
    </source>
</evidence>
<evidence type="ECO:0000256" key="6">
    <source>
        <dbReference type="ARBA" id="ARBA00036637"/>
    </source>
</evidence>
<evidence type="ECO:0000256" key="7">
    <source>
        <dbReference type="ARBA" id="ARBA00039118"/>
    </source>
</evidence>
<dbReference type="InterPro" id="IPR013083">
    <property type="entry name" value="Znf_RING/FYVE/PHD"/>
</dbReference>
<comment type="catalytic activity">
    <reaction evidence="9">
        <text>2-oxosuccinamate + H2O = oxaloacetate + NH4(+)</text>
        <dbReference type="Rhea" id="RHEA:59412"/>
        <dbReference type="ChEBI" id="CHEBI:15377"/>
        <dbReference type="ChEBI" id="CHEBI:16452"/>
        <dbReference type="ChEBI" id="CHEBI:28938"/>
        <dbReference type="ChEBI" id="CHEBI:57735"/>
        <dbReference type="EC" id="3.5.1.3"/>
    </reaction>
    <physiologicalReaction direction="left-to-right" evidence="9">
        <dbReference type="Rhea" id="RHEA:59413"/>
    </physiologicalReaction>
</comment>
<keyword evidence="2" id="KW-0479">Metal-binding</keyword>
<organism evidence="14 15">
    <name type="scientific">Coptotermes formosanus</name>
    <name type="common">Formosan subterranean termite</name>
    <dbReference type="NCBI Taxonomy" id="36987"/>
    <lineage>
        <taxon>Eukaryota</taxon>
        <taxon>Metazoa</taxon>
        <taxon>Ecdysozoa</taxon>
        <taxon>Arthropoda</taxon>
        <taxon>Hexapoda</taxon>
        <taxon>Insecta</taxon>
        <taxon>Pterygota</taxon>
        <taxon>Neoptera</taxon>
        <taxon>Polyneoptera</taxon>
        <taxon>Dictyoptera</taxon>
        <taxon>Blattodea</taxon>
        <taxon>Blattoidea</taxon>
        <taxon>Termitoidae</taxon>
        <taxon>Rhinotermitidae</taxon>
        <taxon>Coptotermes</taxon>
    </lineage>
</organism>
<dbReference type="GO" id="GO:0008270">
    <property type="term" value="F:zinc ion binding"/>
    <property type="evidence" value="ECO:0007669"/>
    <property type="project" value="UniProtKB-KW"/>
</dbReference>
<comment type="catalytic activity">
    <reaction evidence="6">
        <text>2-oxoglutaramate + H2O = 2-oxoglutarate + NH4(+)</text>
        <dbReference type="Rhea" id="RHEA:32963"/>
        <dbReference type="ChEBI" id="CHEBI:15377"/>
        <dbReference type="ChEBI" id="CHEBI:16769"/>
        <dbReference type="ChEBI" id="CHEBI:16810"/>
        <dbReference type="ChEBI" id="CHEBI:28938"/>
        <dbReference type="EC" id="3.5.1.3"/>
    </reaction>
    <physiologicalReaction direction="left-to-right" evidence="6">
        <dbReference type="Rhea" id="RHEA:32964"/>
    </physiologicalReaction>
</comment>
<protein>
    <recommendedName>
        <fullName evidence="7">omega-amidase</fullName>
        <ecNumber evidence="7">3.5.1.3</ecNumber>
    </recommendedName>
    <alternativeName>
        <fullName evidence="8">Nitrilase homolog 2</fullName>
    </alternativeName>
</protein>
<dbReference type="EMBL" id="BLKM01000731">
    <property type="protein sequence ID" value="GFG37947.1"/>
    <property type="molecule type" value="Genomic_DNA"/>
</dbReference>
<dbReference type="Proteomes" id="UP000502823">
    <property type="component" value="Unassembled WGS sequence"/>
</dbReference>
<evidence type="ECO:0000256" key="1">
    <source>
        <dbReference type="ARBA" id="ARBA00010613"/>
    </source>
</evidence>
<keyword evidence="3 10" id="KW-0863">Zinc-finger</keyword>
<sequence>MGNCLKGSTADDISLLRGSDGTRDSSSSEQLGPPPPYQEAMPVYYPSPNVSRPAAQLTEEEQVKIAKRIGLIQHLPTGTYDGCKKNRECVICMIEFMIGDAVRYLPCMHTYHVECIDDWLMRSFTCPSSFRLALIQLAVGEDKVENVRRALSFVKKAKENGSHLIALPECFNSPYGTKFFPKYAEQIPSGQTSNALSEAAKEHQVYLVAGSIPEKDGDKVYNTCTVWNPSGELITKHQKVHLFDIDIPGGIRFKESETLTAGKKLTVFNTDVCKVGIGICYDMRFDEMARLYRKEGCDLLLYPGAFNMTTGPLHWELLQRARAVDNQVFVASIAPAQDKTADYVSWGHSQVVDPWGKVIAKTEFDEGI</sequence>
<dbReference type="InterPro" id="IPR001841">
    <property type="entry name" value="Znf_RING"/>
</dbReference>
<dbReference type="SMART" id="SM00184">
    <property type="entry name" value="RING"/>
    <property type="match status" value="1"/>
</dbReference>
<evidence type="ECO:0000256" key="3">
    <source>
        <dbReference type="ARBA" id="ARBA00022771"/>
    </source>
</evidence>
<evidence type="ECO:0000259" key="12">
    <source>
        <dbReference type="PROSITE" id="PS50089"/>
    </source>
</evidence>
<keyword evidence="15" id="KW-1185">Reference proteome</keyword>
<dbReference type="FunCoup" id="A0A6L2Q832">
    <property type="interactions" value="893"/>
</dbReference>
<gene>
    <name evidence="14" type="ORF">Cfor_02760</name>
</gene>
<reference evidence="15" key="1">
    <citation type="submission" date="2020-01" db="EMBL/GenBank/DDBJ databases">
        <title>Draft genome sequence of the Termite Coptotermes fromosanus.</title>
        <authorList>
            <person name="Itakura S."/>
            <person name="Yosikawa Y."/>
            <person name="Umezawa K."/>
        </authorList>
    </citation>
    <scope>NUCLEOTIDE SEQUENCE [LARGE SCALE GENOMIC DNA]</scope>
</reference>